<feature type="transmembrane region" description="Helical" evidence="2">
    <location>
        <begin position="83"/>
        <end position="106"/>
    </location>
</feature>
<name>A0A8H5BMN0_9AGAR</name>
<comment type="caution">
    <text evidence="4">The sequence shown here is derived from an EMBL/GenBank/DDBJ whole genome shotgun (WGS) entry which is preliminary data.</text>
</comment>
<dbReference type="InterPro" id="IPR009688">
    <property type="entry name" value="FAM210A/B-like_dom"/>
</dbReference>
<keyword evidence="2" id="KW-1133">Transmembrane helix</keyword>
<feature type="domain" description="DUF1279" evidence="3">
    <location>
        <begin position="74"/>
        <end position="182"/>
    </location>
</feature>
<dbReference type="Pfam" id="PF06916">
    <property type="entry name" value="FAM210A-B_dom"/>
    <property type="match status" value="1"/>
</dbReference>
<dbReference type="GO" id="GO:0005739">
    <property type="term" value="C:mitochondrion"/>
    <property type="evidence" value="ECO:0007669"/>
    <property type="project" value="TreeGrafter"/>
</dbReference>
<accession>A0A8H5BMN0</accession>
<dbReference type="OrthoDB" id="426386at2759"/>
<evidence type="ECO:0000313" key="5">
    <source>
        <dbReference type="Proteomes" id="UP000541558"/>
    </source>
</evidence>
<proteinExistence type="predicted"/>
<protein>
    <recommendedName>
        <fullName evidence="3">DUF1279 domain-containing protein</fullName>
    </recommendedName>
</protein>
<dbReference type="InterPro" id="IPR045866">
    <property type="entry name" value="FAM210A/B-like"/>
</dbReference>
<evidence type="ECO:0000256" key="2">
    <source>
        <dbReference type="SAM" id="Phobius"/>
    </source>
</evidence>
<organism evidence="4 5">
    <name type="scientific">Ephemerocybe angulata</name>
    <dbReference type="NCBI Taxonomy" id="980116"/>
    <lineage>
        <taxon>Eukaryota</taxon>
        <taxon>Fungi</taxon>
        <taxon>Dikarya</taxon>
        <taxon>Basidiomycota</taxon>
        <taxon>Agaricomycotina</taxon>
        <taxon>Agaricomycetes</taxon>
        <taxon>Agaricomycetidae</taxon>
        <taxon>Agaricales</taxon>
        <taxon>Agaricineae</taxon>
        <taxon>Psathyrellaceae</taxon>
        <taxon>Ephemerocybe</taxon>
    </lineage>
</organism>
<evidence type="ECO:0000256" key="1">
    <source>
        <dbReference type="SAM" id="MobiDB-lite"/>
    </source>
</evidence>
<dbReference type="Proteomes" id="UP000541558">
    <property type="component" value="Unassembled WGS sequence"/>
</dbReference>
<feature type="compositionally biased region" description="Low complexity" evidence="1">
    <location>
        <begin position="58"/>
        <end position="67"/>
    </location>
</feature>
<reference evidence="4 5" key="1">
    <citation type="journal article" date="2020" name="ISME J.">
        <title>Uncovering the hidden diversity of litter-decomposition mechanisms in mushroom-forming fungi.</title>
        <authorList>
            <person name="Floudas D."/>
            <person name="Bentzer J."/>
            <person name="Ahren D."/>
            <person name="Johansson T."/>
            <person name="Persson P."/>
            <person name="Tunlid A."/>
        </authorList>
    </citation>
    <scope>NUCLEOTIDE SEQUENCE [LARGE SCALE GENOMIC DNA]</scope>
    <source>
        <strain evidence="4 5">CBS 175.51</strain>
    </source>
</reference>
<keyword evidence="5" id="KW-1185">Reference proteome</keyword>
<keyword evidence="2" id="KW-0812">Transmembrane</keyword>
<evidence type="ECO:0000313" key="4">
    <source>
        <dbReference type="EMBL" id="KAF5326162.1"/>
    </source>
</evidence>
<gene>
    <name evidence="4" type="ORF">D9611_000157</name>
</gene>
<dbReference type="PANTHER" id="PTHR21377">
    <property type="entry name" value="PROTEIN FAM210B, MITOCHONDRIAL"/>
    <property type="match status" value="1"/>
</dbReference>
<dbReference type="AlphaFoldDB" id="A0A8H5BMN0"/>
<dbReference type="PANTHER" id="PTHR21377:SF0">
    <property type="entry name" value="PROTEIN FAM210B, MITOCHONDRIAL"/>
    <property type="match status" value="1"/>
</dbReference>
<sequence>MVRFPLARLFTLAPRVPGPILPVTRVRLTTPNPINTRPARFSSLRFASSSSSPPPSPTADAPPSALPPNASLSQRLKHLIKSYGWYALGVYLVVGALDFGVAFLGVNVLGAEYVSHAAAVVKGAVADVLHSRPAEPGLDEMEPARTMAPGQEGLYAMLVLAYGIHKTIFLPVRIGVTAGFTPKLVQWLTRRGWVGGAGARRAAHEMRDRLRNRGDRDV</sequence>
<dbReference type="EMBL" id="JAACJK010000163">
    <property type="protein sequence ID" value="KAF5326162.1"/>
    <property type="molecule type" value="Genomic_DNA"/>
</dbReference>
<keyword evidence="2" id="KW-0472">Membrane</keyword>
<feature type="region of interest" description="Disordered" evidence="1">
    <location>
        <begin position="45"/>
        <end position="67"/>
    </location>
</feature>
<evidence type="ECO:0000259" key="3">
    <source>
        <dbReference type="Pfam" id="PF06916"/>
    </source>
</evidence>